<dbReference type="InterPro" id="IPR018616">
    <property type="entry name" value="GUCD1"/>
</dbReference>
<dbReference type="Pfam" id="PF09778">
    <property type="entry name" value="Guanylate_cyc_2"/>
    <property type="match status" value="1"/>
</dbReference>
<dbReference type="GeneID" id="129786380"/>
<dbReference type="EnsemblMetazoa" id="LLOJ002150-RA">
    <property type="protein sequence ID" value="LLOJ002150-PA"/>
    <property type="gene ID" value="LLOJ002150"/>
</dbReference>
<dbReference type="KEGG" id="lll:129786380"/>
<evidence type="ECO:0000313" key="3">
    <source>
        <dbReference type="Proteomes" id="UP000092461"/>
    </source>
</evidence>
<dbReference type="PANTHER" id="PTHR31400:SF1">
    <property type="entry name" value="PROTEIN GUCD1"/>
    <property type="match status" value="1"/>
</dbReference>
<reference evidence="3" key="1">
    <citation type="submission" date="2012-05" db="EMBL/GenBank/DDBJ databases">
        <title>Whole Genome Assembly of Lutzomyia longipalpis.</title>
        <authorList>
            <person name="Richards S."/>
            <person name="Qu C."/>
            <person name="Dillon R."/>
            <person name="Worley K."/>
            <person name="Scherer S."/>
            <person name="Batterton M."/>
            <person name="Taylor A."/>
            <person name="Hawes A."/>
            <person name="Hernandez B."/>
            <person name="Kovar C."/>
            <person name="Mandapat C."/>
            <person name="Pham C."/>
            <person name="Qu C."/>
            <person name="Jing C."/>
            <person name="Bess C."/>
            <person name="Bandaranaike D."/>
            <person name="Ngo D."/>
            <person name="Ongeri F."/>
            <person name="Arias F."/>
            <person name="Lara F."/>
            <person name="Weissenberger G."/>
            <person name="Kamau G."/>
            <person name="Han H."/>
            <person name="Shen H."/>
            <person name="Dinh H."/>
            <person name="Khalil I."/>
            <person name="Jones J."/>
            <person name="Shafer J."/>
            <person name="Jayaseelan J."/>
            <person name="Quiroz J."/>
            <person name="Blankenburg K."/>
            <person name="Nguyen L."/>
            <person name="Jackson L."/>
            <person name="Francisco L."/>
            <person name="Tang L.-Y."/>
            <person name="Pu L.-L."/>
            <person name="Perales L."/>
            <person name="Lorensuhewa L."/>
            <person name="Munidasa M."/>
            <person name="Coyle M."/>
            <person name="Taylor M."/>
            <person name="Puazo M."/>
            <person name="Firestine M."/>
            <person name="Scheel M."/>
            <person name="Javaid M."/>
            <person name="Wang M."/>
            <person name="Li M."/>
            <person name="Tabassum N."/>
            <person name="Saada N."/>
            <person name="Osuji N."/>
            <person name="Aqrawi P."/>
            <person name="Fu Q."/>
            <person name="Thornton R."/>
            <person name="Raj R."/>
            <person name="Goodspeed R."/>
            <person name="Mata R."/>
            <person name="Najjar R."/>
            <person name="Gubbala S."/>
            <person name="Lee S."/>
            <person name="Denson S."/>
            <person name="Patil S."/>
            <person name="Macmil S."/>
            <person name="Qi S."/>
            <person name="Matskevitch T."/>
            <person name="Palculict T."/>
            <person name="Mathew T."/>
            <person name="Vee V."/>
            <person name="Velamala V."/>
            <person name="Korchina V."/>
            <person name="Cai W."/>
            <person name="Liu W."/>
            <person name="Dai W."/>
            <person name="Zou X."/>
            <person name="Zhu Y."/>
            <person name="Zhang Y."/>
            <person name="Wu Y.-Q."/>
            <person name="Xin Y."/>
            <person name="Nazarath L."/>
            <person name="Kovar C."/>
            <person name="Han Y."/>
            <person name="Muzny D."/>
            <person name="Gibbs R."/>
        </authorList>
    </citation>
    <scope>NUCLEOTIDE SEQUENCE [LARGE SCALE GENOMIC DNA]</scope>
    <source>
        <strain evidence="3">Jacobina</strain>
    </source>
</reference>
<dbReference type="PANTHER" id="PTHR31400">
    <property type="entry name" value="GUANYLYL CYCLASE DOMAIN CONTAINING PROTEIN 1 GUCD1"/>
    <property type="match status" value="1"/>
</dbReference>
<dbReference type="RefSeq" id="XP_055677334.1">
    <property type="nucleotide sequence ID" value="XM_055821359.1"/>
</dbReference>
<dbReference type="OrthoDB" id="206796at2759"/>
<organism evidence="2 3">
    <name type="scientific">Lutzomyia longipalpis</name>
    <name type="common">Sand fly</name>
    <dbReference type="NCBI Taxonomy" id="7200"/>
    <lineage>
        <taxon>Eukaryota</taxon>
        <taxon>Metazoa</taxon>
        <taxon>Ecdysozoa</taxon>
        <taxon>Arthropoda</taxon>
        <taxon>Hexapoda</taxon>
        <taxon>Insecta</taxon>
        <taxon>Pterygota</taxon>
        <taxon>Neoptera</taxon>
        <taxon>Endopterygota</taxon>
        <taxon>Diptera</taxon>
        <taxon>Nematocera</taxon>
        <taxon>Psychodoidea</taxon>
        <taxon>Psychodidae</taxon>
        <taxon>Lutzomyia</taxon>
        <taxon>Lutzomyia</taxon>
    </lineage>
</organism>
<reference evidence="1" key="2">
    <citation type="journal article" date="2020" name="BMC">
        <title>Leishmania infection induces a limited differential gene expression in the sand fly midgut.</title>
        <authorList>
            <person name="Coutinho-Abreu I.V."/>
            <person name="Serafim T.D."/>
            <person name="Meneses C."/>
            <person name="Kamhawi S."/>
            <person name="Oliveira F."/>
            <person name="Valenzuela J.G."/>
        </authorList>
    </citation>
    <scope>NUCLEOTIDE SEQUENCE</scope>
    <source>
        <strain evidence="1">Jacobina</strain>
        <tissue evidence="1">Midgut</tissue>
    </source>
</reference>
<sequence>MTKSSQLPVSWKWDLVHFRQRYDWDCGLSCILMLLPRQKRNYFLENFTEICSEEGFGQSTWTIDLCYVLKRFGVHHKYLTSTIGVNDGYNQHSYYGKIIQQDSARVDRRFKSAPSQGIIVEQQQITRDALIRHIALEGPAIVLTNASLLTCDICKSNKFSTELRSCLPWRASFKGHYILLCGYIVTLRKFFYRNPAMKDHICMTSFVNFHNARVCYGTDDDVILIYNNQKDRPQDDT</sequence>
<dbReference type="VEuPathDB" id="VectorBase:LLOJ002150"/>
<name>A0A1B0CCT2_LUTLO</name>
<proteinExistence type="predicted"/>
<protein>
    <submittedName>
        <fullName evidence="1">Putative guanylylate cyclase</fullName>
    </submittedName>
</protein>
<dbReference type="EMBL" id="AJWK01007074">
    <property type="status" value="NOT_ANNOTATED_CDS"/>
    <property type="molecule type" value="Genomic_DNA"/>
</dbReference>
<dbReference type="EMBL" id="GITU01003604">
    <property type="protein sequence ID" value="MBC1172307.1"/>
    <property type="molecule type" value="Transcribed_RNA"/>
</dbReference>
<evidence type="ECO:0000313" key="1">
    <source>
        <dbReference type="EMBL" id="MBC1172307.1"/>
    </source>
</evidence>
<keyword evidence="3" id="KW-1185">Reference proteome</keyword>
<dbReference type="VEuPathDB" id="VectorBase:LLONM1_005197"/>
<accession>A0A1B0CCT2</accession>
<evidence type="ECO:0000313" key="2">
    <source>
        <dbReference type="EnsemblMetazoa" id="LLOJ002150-PA"/>
    </source>
</evidence>
<reference evidence="2" key="3">
    <citation type="submission" date="2020-05" db="UniProtKB">
        <authorList>
            <consortium name="EnsemblMetazoa"/>
        </authorList>
    </citation>
    <scope>IDENTIFICATION</scope>
    <source>
        <strain evidence="2">Jacobina</strain>
    </source>
</reference>
<dbReference type="Proteomes" id="UP000092461">
    <property type="component" value="Unassembled WGS sequence"/>
</dbReference>
<dbReference type="AlphaFoldDB" id="A0A1B0CCT2"/>